<dbReference type="SFLD" id="SFLDS00029">
    <property type="entry name" value="Radical_SAM"/>
    <property type="match status" value="1"/>
</dbReference>
<dbReference type="EC" id="1.97.1.4" evidence="10"/>
<evidence type="ECO:0000256" key="10">
    <source>
        <dbReference type="RuleBase" id="RU362053"/>
    </source>
</evidence>
<comment type="caution">
    <text evidence="12">The sequence shown here is derived from an EMBL/GenBank/DDBJ whole genome shotgun (WGS) entry which is preliminary data.</text>
</comment>
<dbReference type="AlphaFoldDB" id="A0A9D1H9Y2"/>
<keyword evidence="9 10" id="KW-0411">Iron-sulfur</keyword>
<reference evidence="12" key="1">
    <citation type="submission" date="2020-10" db="EMBL/GenBank/DDBJ databases">
        <authorList>
            <person name="Gilroy R."/>
        </authorList>
    </citation>
    <scope>NUCLEOTIDE SEQUENCE</scope>
    <source>
        <strain evidence="12">ChiBcec7-5410</strain>
    </source>
</reference>
<evidence type="ECO:0000256" key="1">
    <source>
        <dbReference type="ARBA" id="ARBA00003141"/>
    </source>
</evidence>
<evidence type="ECO:0000313" key="13">
    <source>
        <dbReference type="Proteomes" id="UP000824160"/>
    </source>
</evidence>
<evidence type="ECO:0000256" key="7">
    <source>
        <dbReference type="ARBA" id="ARBA00023002"/>
    </source>
</evidence>
<dbReference type="SFLD" id="SFLDG01066">
    <property type="entry name" value="organic_radical-activating_enz"/>
    <property type="match status" value="1"/>
</dbReference>
<name>A0A9D1H9Y2_9FIRM</name>
<accession>A0A9D1H9Y2</accession>
<dbReference type="SUPFAM" id="SSF102114">
    <property type="entry name" value="Radical SAM enzymes"/>
    <property type="match status" value="1"/>
</dbReference>
<dbReference type="InterPro" id="IPR012838">
    <property type="entry name" value="PFL1_activating"/>
</dbReference>
<evidence type="ECO:0000256" key="4">
    <source>
        <dbReference type="ARBA" id="ARBA00022485"/>
    </source>
</evidence>
<dbReference type="EMBL" id="DVLW01000251">
    <property type="protein sequence ID" value="HIT95344.1"/>
    <property type="molecule type" value="Genomic_DNA"/>
</dbReference>
<dbReference type="GO" id="GO:0043365">
    <property type="term" value="F:[formate-C-acetyltransferase]-activating enzyme activity"/>
    <property type="evidence" value="ECO:0007669"/>
    <property type="project" value="UniProtKB-UniRule"/>
</dbReference>
<dbReference type="GO" id="GO:0051539">
    <property type="term" value="F:4 iron, 4 sulfur cluster binding"/>
    <property type="evidence" value="ECO:0007669"/>
    <property type="project" value="UniProtKB-UniRule"/>
</dbReference>
<keyword evidence="10" id="KW-0963">Cytoplasm</keyword>
<comment type="subcellular location">
    <subcellularLocation>
        <location evidence="10">Cytoplasm</location>
    </subcellularLocation>
</comment>
<keyword evidence="8 10" id="KW-0408">Iron</keyword>
<evidence type="ECO:0000256" key="6">
    <source>
        <dbReference type="ARBA" id="ARBA00022723"/>
    </source>
</evidence>
<keyword evidence="7 10" id="KW-0560">Oxidoreductase</keyword>
<dbReference type="GO" id="GO:0005737">
    <property type="term" value="C:cytoplasm"/>
    <property type="evidence" value="ECO:0007669"/>
    <property type="project" value="UniProtKB-SubCell"/>
</dbReference>
<dbReference type="PROSITE" id="PS51918">
    <property type="entry name" value="RADICAL_SAM"/>
    <property type="match status" value="1"/>
</dbReference>
<evidence type="ECO:0000256" key="5">
    <source>
        <dbReference type="ARBA" id="ARBA00022691"/>
    </source>
</evidence>
<dbReference type="Pfam" id="PF04055">
    <property type="entry name" value="Radical_SAM"/>
    <property type="match status" value="1"/>
</dbReference>
<keyword evidence="4 10" id="KW-0004">4Fe-4S</keyword>
<dbReference type="InterPro" id="IPR007197">
    <property type="entry name" value="rSAM"/>
</dbReference>
<dbReference type="InterPro" id="IPR013785">
    <property type="entry name" value="Aldolase_TIM"/>
</dbReference>
<evidence type="ECO:0000259" key="11">
    <source>
        <dbReference type="PROSITE" id="PS51918"/>
    </source>
</evidence>
<comment type="cofactor">
    <cofactor evidence="10">
        <name>[4Fe-4S] cluster</name>
        <dbReference type="ChEBI" id="CHEBI:49883"/>
    </cofactor>
    <text evidence="10">Binds 1 [4Fe-4S] cluster. The cluster is coordinated with 3 cysteines and an exchangeable S-adenosyl-L-methionine.</text>
</comment>
<dbReference type="Gene3D" id="3.20.20.70">
    <property type="entry name" value="Aldolase class I"/>
    <property type="match status" value="1"/>
</dbReference>
<gene>
    <name evidence="12" type="primary">pflA</name>
    <name evidence="12" type="ORF">IAC43_09175</name>
</gene>
<keyword evidence="5 10" id="KW-0949">S-adenosyl-L-methionine</keyword>
<dbReference type="NCBIfam" id="TIGR02493">
    <property type="entry name" value="PFLA"/>
    <property type="match status" value="1"/>
</dbReference>
<comment type="function">
    <text evidence="1 10">Activation of pyruvate formate-lyase under anaerobic conditions by generation of an organic free radical, using S-adenosylmethionine and reduced flavodoxin as cosubstrates to produce 5'-deoxy-adenosine.</text>
</comment>
<evidence type="ECO:0000256" key="2">
    <source>
        <dbReference type="ARBA" id="ARBA00009777"/>
    </source>
</evidence>
<protein>
    <recommendedName>
        <fullName evidence="3 10">Pyruvate formate-lyase-activating enzyme</fullName>
        <ecNumber evidence="10">1.97.1.4</ecNumber>
    </recommendedName>
</protein>
<keyword evidence="12" id="KW-0670">Pyruvate</keyword>
<dbReference type="Proteomes" id="UP000824160">
    <property type="component" value="Unassembled WGS sequence"/>
</dbReference>
<dbReference type="InterPro" id="IPR034457">
    <property type="entry name" value="Organic_radical-activating"/>
</dbReference>
<evidence type="ECO:0000256" key="9">
    <source>
        <dbReference type="ARBA" id="ARBA00023014"/>
    </source>
</evidence>
<feature type="domain" description="Radical SAM core" evidence="11">
    <location>
        <begin position="4"/>
        <end position="227"/>
    </location>
</feature>
<reference evidence="12" key="2">
    <citation type="journal article" date="2021" name="PeerJ">
        <title>Extensive microbial diversity within the chicken gut microbiome revealed by metagenomics and culture.</title>
        <authorList>
            <person name="Gilroy R."/>
            <person name="Ravi A."/>
            <person name="Getino M."/>
            <person name="Pursley I."/>
            <person name="Horton D.L."/>
            <person name="Alikhan N.F."/>
            <person name="Baker D."/>
            <person name="Gharbi K."/>
            <person name="Hall N."/>
            <person name="Watson M."/>
            <person name="Adriaenssens E.M."/>
            <person name="Foster-Nyarko E."/>
            <person name="Jarju S."/>
            <person name="Secka A."/>
            <person name="Antonio M."/>
            <person name="Oren A."/>
            <person name="Chaudhuri R.R."/>
            <person name="La Ragione R."/>
            <person name="Hildebrand F."/>
            <person name="Pallen M.J."/>
        </authorList>
    </citation>
    <scope>NUCLEOTIDE SEQUENCE</scope>
    <source>
        <strain evidence="12">ChiBcec7-5410</strain>
    </source>
</reference>
<evidence type="ECO:0000256" key="8">
    <source>
        <dbReference type="ARBA" id="ARBA00023004"/>
    </source>
</evidence>
<organism evidence="12 13">
    <name type="scientific">Candidatus Faecivivens stercoripullorum</name>
    <dbReference type="NCBI Taxonomy" id="2840805"/>
    <lineage>
        <taxon>Bacteria</taxon>
        <taxon>Bacillati</taxon>
        <taxon>Bacillota</taxon>
        <taxon>Clostridia</taxon>
        <taxon>Eubacteriales</taxon>
        <taxon>Oscillospiraceae</taxon>
        <taxon>Oscillospiraceae incertae sedis</taxon>
        <taxon>Candidatus Faecivivens</taxon>
    </lineage>
</organism>
<keyword evidence="6 10" id="KW-0479">Metal-binding</keyword>
<comment type="similarity">
    <text evidence="2 10">Belongs to the organic radical-activating enzymes family.</text>
</comment>
<comment type="catalytic activity">
    <reaction evidence="10">
        <text>glycyl-[formate C-acetyltransferase] + reduced [flavodoxin] + S-adenosyl-L-methionine = glycin-2-yl radical-[formate C-acetyltransferase] + semiquinone [flavodoxin] + 5'-deoxyadenosine + L-methionine + H(+)</text>
        <dbReference type="Rhea" id="RHEA:19225"/>
        <dbReference type="Rhea" id="RHEA-COMP:10622"/>
        <dbReference type="Rhea" id="RHEA-COMP:12190"/>
        <dbReference type="Rhea" id="RHEA-COMP:12191"/>
        <dbReference type="Rhea" id="RHEA-COMP:14480"/>
        <dbReference type="ChEBI" id="CHEBI:15378"/>
        <dbReference type="ChEBI" id="CHEBI:17319"/>
        <dbReference type="ChEBI" id="CHEBI:29947"/>
        <dbReference type="ChEBI" id="CHEBI:32722"/>
        <dbReference type="ChEBI" id="CHEBI:57618"/>
        <dbReference type="ChEBI" id="CHEBI:57844"/>
        <dbReference type="ChEBI" id="CHEBI:59789"/>
        <dbReference type="ChEBI" id="CHEBI:140311"/>
        <dbReference type="EC" id="1.97.1.4"/>
    </reaction>
</comment>
<dbReference type="PROSITE" id="PS01087">
    <property type="entry name" value="RADICAL_ACTIVATING"/>
    <property type="match status" value="1"/>
</dbReference>
<dbReference type="PANTHER" id="PTHR30352">
    <property type="entry name" value="PYRUVATE FORMATE-LYASE-ACTIVATING ENZYME"/>
    <property type="match status" value="1"/>
</dbReference>
<dbReference type="InterPro" id="IPR001989">
    <property type="entry name" value="Radical_activat_CS"/>
</dbReference>
<dbReference type="GO" id="GO:0046872">
    <property type="term" value="F:metal ion binding"/>
    <property type="evidence" value="ECO:0007669"/>
    <property type="project" value="UniProtKB-UniRule"/>
</dbReference>
<dbReference type="GO" id="GO:0016829">
    <property type="term" value="F:lyase activity"/>
    <property type="evidence" value="ECO:0007669"/>
    <property type="project" value="UniProtKB-KW"/>
</dbReference>
<proteinExistence type="inferred from homology"/>
<keyword evidence="12" id="KW-0456">Lyase</keyword>
<dbReference type="PANTHER" id="PTHR30352:SF5">
    <property type="entry name" value="PYRUVATE FORMATE-LYASE 1-ACTIVATING ENZYME"/>
    <property type="match status" value="1"/>
</dbReference>
<sequence>MGLVDGPGVRSVVFLSGCLLRCRYCHNPDTWKEGTGTRISPQKLVDKLRRFMPYYRSGGGVTFSGGEPLLQPEFLGEALMLVRQAGIHTCIDTSGVGRADDEQYRKILAKTSLILYDVKHYLPDEYQKLTGMPMDETMRFLRIAQEMKVPMWIRHVVVPGLTDGEEHLAGLRKFVDGLSGVERVELLPYHRLGVHKYETMKLPYTLADTPVMNPDVCAGLQKKYFAEYTAK</sequence>
<evidence type="ECO:0000256" key="3">
    <source>
        <dbReference type="ARBA" id="ARBA00021356"/>
    </source>
</evidence>
<dbReference type="CDD" id="cd01335">
    <property type="entry name" value="Radical_SAM"/>
    <property type="match status" value="1"/>
</dbReference>
<dbReference type="InterPro" id="IPR058240">
    <property type="entry name" value="rSAM_sf"/>
</dbReference>
<evidence type="ECO:0000313" key="12">
    <source>
        <dbReference type="EMBL" id="HIT95344.1"/>
    </source>
</evidence>